<dbReference type="VEuPathDB" id="FungiDB:SDRG_13037"/>
<keyword evidence="2" id="KW-1185">Reference proteome</keyword>
<dbReference type="InParanoid" id="T0PUG9"/>
<dbReference type="InterPro" id="IPR052050">
    <property type="entry name" value="SecEffector_AnkRepeat"/>
</dbReference>
<gene>
    <name evidence="1" type="ORF">SDRG_13037</name>
</gene>
<dbReference type="PANTHER" id="PTHR46586">
    <property type="entry name" value="ANKYRIN REPEAT-CONTAINING PROTEIN"/>
    <property type="match status" value="1"/>
</dbReference>
<dbReference type="AlphaFoldDB" id="T0PUG9"/>
<reference evidence="1 2" key="1">
    <citation type="submission" date="2012-04" db="EMBL/GenBank/DDBJ databases">
        <title>The Genome Sequence of Saprolegnia declina VS20.</title>
        <authorList>
            <consortium name="The Broad Institute Genome Sequencing Platform"/>
            <person name="Russ C."/>
            <person name="Nusbaum C."/>
            <person name="Tyler B."/>
            <person name="van West P."/>
            <person name="Dieguez-Uribeondo J."/>
            <person name="de Bruijn I."/>
            <person name="Tripathy S."/>
            <person name="Jiang R."/>
            <person name="Young S.K."/>
            <person name="Zeng Q."/>
            <person name="Gargeya S."/>
            <person name="Fitzgerald M."/>
            <person name="Haas B."/>
            <person name="Abouelleil A."/>
            <person name="Alvarado L."/>
            <person name="Arachchi H.M."/>
            <person name="Berlin A."/>
            <person name="Chapman S.B."/>
            <person name="Goldberg J."/>
            <person name="Griggs A."/>
            <person name="Gujja S."/>
            <person name="Hansen M."/>
            <person name="Howarth C."/>
            <person name="Imamovic A."/>
            <person name="Larimer J."/>
            <person name="McCowen C."/>
            <person name="Montmayeur A."/>
            <person name="Murphy C."/>
            <person name="Neiman D."/>
            <person name="Pearson M."/>
            <person name="Priest M."/>
            <person name="Roberts A."/>
            <person name="Saif S."/>
            <person name="Shea T."/>
            <person name="Sisk P."/>
            <person name="Sykes S."/>
            <person name="Wortman J."/>
            <person name="Nusbaum C."/>
            <person name="Birren B."/>
        </authorList>
    </citation>
    <scope>NUCLEOTIDE SEQUENCE [LARGE SCALE GENOMIC DNA]</scope>
    <source>
        <strain evidence="1 2">VS20</strain>
    </source>
</reference>
<dbReference type="InterPro" id="IPR036770">
    <property type="entry name" value="Ankyrin_rpt-contain_sf"/>
</dbReference>
<dbReference type="OrthoDB" id="74673at2759"/>
<dbReference type="Pfam" id="PF00023">
    <property type="entry name" value="Ank"/>
    <property type="match status" value="1"/>
</dbReference>
<sequence length="721" mass="79392">MASPVLRSSDLVAAVTAYQDGLPKALMDVQRLADAVELTPCLMSFLVDATAYLANVPARFASLPYLQRYPHPSTKLPHHALFVSPCMYDRALGLHCLVVEGNVALVMRWLRFDPSLCTSATLELAAAASQGPLLRLLFTQFPTLATPKMMDLVAMSGDGPLLTWLHEAGATCTVFAMDGAAMNGHEEVVEFLHSHRTEGGSIVAATAAVVHGHARIVRYLLAERTEGIDMSLDFDVPHRHHLTHRIKGTTHLEAVDVATESAGPLTIAAFVTMVDTMGLAALEHFQARGFVQQTPHALLQLAVAKQDHAMLRHVLQCVSQEHARGPSDHDEWLPPDAPLQMRRIRHDDPRPRWGGRWVDSNVMELAAFNGDMTSLKLLHESRLRVGSDRAIVYAAYRGHLGVLDWLHTHRRDGCGKDAMALAAVAGHLDVVRWLHEVVGRCRTQAALATAAYVGDTAMVTYLLDVPTSDADDPVDEPSRTSAALPRVDGRRNASVGYVTGPAAHWAASQGHLEILELLVARGHTVPPQAIDDAVANGHIHVVRHLRERYGSSCKHRPILDAVWNCSIDTVTYVLVTRCWSLDAFASAHNDDADGIYLHMLLVTTARSGRVDLLQLVYDAFADDLRTRLPARVSERMMIRAASHGHLDMLRHLHDVLNVGWTSVVEEAALRHGRKKVPPFLRSLGPAVATVYDDDATHLWHEDADLRMTMILIDGHWRIKPL</sequence>
<proteinExistence type="predicted"/>
<dbReference type="GeneID" id="19953764"/>
<evidence type="ECO:0000313" key="1">
    <source>
        <dbReference type="EMBL" id="EQC29164.1"/>
    </source>
</evidence>
<dbReference type="SUPFAM" id="SSF48403">
    <property type="entry name" value="Ankyrin repeat"/>
    <property type="match status" value="2"/>
</dbReference>
<dbReference type="EMBL" id="JH767186">
    <property type="protein sequence ID" value="EQC29164.1"/>
    <property type="molecule type" value="Genomic_DNA"/>
</dbReference>
<dbReference type="Pfam" id="PF12796">
    <property type="entry name" value="Ank_2"/>
    <property type="match status" value="1"/>
</dbReference>
<dbReference type="InterPro" id="IPR002110">
    <property type="entry name" value="Ankyrin_rpt"/>
</dbReference>
<organism evidence="1 2">
    <name type="scientific">Saprolegnia diclina (strain VS20)</name>
    <dbReference type="NCBI Taxonomy" id="1156394"/>
    <lineage>
        <taxon>Eukaryota</taxon>
        <taxon>Sar</taxon>
        <taxon>Stramenopiles</taxon>
        <taxon>Oomycota</taxon>
        <taxon>Saprolegniomycetes</taxon>
        <taxon>Saprolegniales</taxon>
        <taxon>Saprolegniaceae</taxon>
        <taxon>Saprolegnia</taxon>
    </lineage>
</organism>
<dbReference type="Gene3D" id="1.25.40.20">
    <property type="entry name" value="Ankyrin repeat-containing domain"/>
    <property type="match status" value="3"/>
</dbReference>
<dbReference type="OMA" id="CKHRPIL"/>
<accession>T0PUG9</accession>
<dbReference type="RefSeq" id="XP_008617342.1">
    <property type="nucleotide sequence ID" value="XM_008619120.1"/>
</dbReference>
<protein>
    <submittedName>
        <fullName evidence="1">Uncharacterized protein</fullName>
    </submittedName>
</protein>
<dbReference type="Proteomes" id="UP000030762">
    <property type="component" value="Unassembled WGS sequence"/>
</dbReference>
<evidence type="ECO:0000313" key="2">
    <source>
        <dbReference type="Proteomes" id="UP000030762"/>
    </source>
</evidence>
<dbReference type="PANTHER" id="PTHR46586:SF3">
    <property type="entry name" value="ANKYRIN REPEAT-CONTAINING PROTEIN"/>
    <property type="match status" value="1"/>
</dbReference>
<name>T0PUG9_SAPDV</name>